<keyword evidence="2" id="KW-1133">Transmembrane helix</keyword>
<evidence type="ECO:0000313" key="3">
    <source>
        <dbReference type="EnsemblPlants" id="OPUNC02G04210.1"/>
    </source>
</evidence>
<feature type="region of interest" description="Disordered" evidence="1">
    <location>
        <begin position="26"/>
        <end position="53"/>
    </location>
</feature>
<protein>
    <submittedName>
        <fullName evidence="3">Uncharacterized protein</fullName>
    </submittedName>
</protein>
<evidence type="ECO:0000256" key="1">
    <source>
        <dbReference type="SAM" id="MobiDB-lite"/>
    </source>
</evidence>
<dbReference type="EnsemblPlants" id="OPUNC02G04210.1">
    <property type="protein sequence ID" value="OPUNC02G04210.1"/>
    <property type="gene ID" value="OPUNC02G04210"/>
</dbReference>
<dbReference type="Proteomes" id="UP000026962">
    <property type="component" value="Chromosome 2"/>
</dbReference>
<reference evidence="3" key="1">
    <citation type="submission" date="2015-04" db="UniProtKB">
        <authorList>
            <consortium name="EnsemblPlants"/>
        </authorList>
    </citation>
    <scope>IDENTIFICATION</scope>
</reference>
<proteinExistence type="predicted"/>
<feature type="compositionally biased region" description="Acidic residues" evidence="1">
    <location>
        <begin position="36"/>
        <end position="47"/>
    </location>
</feature>
<feature type="transmembrane region" description="Helical" evidence="2">
    <location>
        <begin position="100"/>
        <end position="127"/>
    </location>
</feature>
<dbReference type="OMA" id="DLGHYRI"/>
<organism evidence="3">
    <name type="scientific">Oryza punctata</name>
    <name type="common">Red rice</name>
    <dbReference type="NCBI Taxonomy" id="4537"/>
    <lineage>
        <taxon>Eukaryota</taxon>
        <taxon>Viridiplantae</taxon>
        <taxon>Streptophyta</taxon>
        <taxon>Embryophyta</taxon>
        <taxon>Tracheophyta</taxon>
        <taxon>Spermatophyta</taxon>
        <taxon>Magnoliopsida</taxon>
        <taxon>Liliopsida</taxon>
        <taxon>Poales</taxon>
        <taxon>Poaceae</taxon>
        <taxon>BOP clade</taxon>
        <taxon>Oryzoideae</taxon>
        <taxon>Oryzeae</taxon>
        <taxon>Oryzinae</taxon>
        <taxon>Oryza</taxon>
    </lineage>
</organism>
<keyword evidence="2" id="KW-0472">Membrane</keyword>
<reference evidence="3" key="2">
    <citation type="submission" date="2018-05" db="EMBL/GenBank/DDBJ databases">
        <title>OpunRS2 (Oryza punctata Reference Sequence Version 2).</title>
        <authorList>
            <person name="Zhang J."/>
            <person name="Kudrna D."/>
            <person name="Lee S."/>
            <person name="Talag J."/>
            <person name="Welchert J."/>
            <person name="Wing R.A."/>
        </authorList>
    </citation>
    <scope>NUCLEOTIDE SEQUENCE [LARGE SCALE GENOMIC DNA]</scope>
</reference>
<sequence length="183" mass="18870">MSAAMAGDGHGVEDDVEVGRSCIAVAPPPPARLVADEESSAEDEEEKEGAVGTTSSTAALAVAATAAVELTNLFFFLHGGGAGRAVAPRRRGQRRCGEMGLLPVELVESVTVILALAAFMSAAGLLLLRQAADLGHYRIVSPACSTAVLVASTAALFVASLGTVSLLLHDYQHAVIRDRFSEI</sequence>
<dbReference type="eggNOG" id="ENOG502R7AJ">
    <property type="taxonomic scope" value="Eukaryota"/>
</dbReference>
<evidence type="ECO:0000256" key="2">
    <source>
        <dbReference type="SAM" id="Phobius"/>
    </source>
</evidence>
<keyword evidence="4" id="KW-1185">Reference proteome</keyword>
<name>A0A0E0JVY7_ORYPU</name>
<dbReference type="HOGENOM" id="CLU_1613441_0_0_1"/>
<feature type="transmembrane region" description="Helical" evidence="2">
    <location>
        <begin position="147"/>
        <end position="169"/>
    </location>
</feature>
<feature type="transmembrane region" description="Helical" evidence="2">
    <location>
        <begin position="58"/>
        <end position="79"/>
    </location>
</feature>
<evidence type="ECO:0000313" key="4">
    <source>
        <dbReference type="Proteomes" id="UP000026962"/>
    </source>
</evidence>
<accession>A0A0E0JVY7</accession>
<keyword evidence="2" id="KW-0812">Transmembrane</keyword>
<dbReference type="Gramene" id="OPUNC02G04210.1">
    <property type="protein sequence ID" value="OPUNC02G04210.1"/>
    <property type="gene ID" value="OPUNC02G04210"/>
</dbReference>
<dbReference type="AlphaFoldDB" id="A0A0E0JVY7"/>